<evidence type="ECO:0000313" key="2">
    <source>
        <dbReference type="Proteomes" id="UP001085076"/>
    </source>
</evidence>
<dbReference type="PANTHER" id="PTHR34570">
    <property type="entry name" value="OS03G0593100 PROTEIN"/>
    <property type="match status" value="1"/>
</dbReference>
<reference evidence="1" key="1">
    <citation type="submission" date="2021-03" db="EMBL/GenBank/DDBJ databases">
        <authorList>
            <person name="Li Z."/>
            <person name="Yang C."/>
        </authorList>
    </citation>
    <scope>NUCLEOTIDE SEQUENCE</scope>
    <source>
        <strain evidence="1">Dzin_1.0</strain>
        <tissue evidence="1">Leaf</tissue>
    </source>
</reference>
<organism evidence="1 2">
    <name type="scientific">Dioscorea zingiberensis</name>
    <dbReference type="NCBI Taxonomy" id="325984"/>
    <lineage>
        <taxon>Eukaryota</taxon>
        <taxon>Viridiplantae</taxon>
        <taxon>Streptophyta</taxon>
        <taxon>Embryophyta</taxon>
        <taxon>Tracheophyta</taxon>
        <taxon>Spermatophyta</taxon>
        <taxon>Magnoliopsida</taxon>
        <taxon>Liliopsida</taxon>
        <taxon>Dioscoreales</taxon>
        <taxon>Dioscoreaceae</taxon>
        <taxon>Dioscorea</taxon>
    </lineage>
</organism>
<comment type="caution">
    <text evidence="1">The sequence shown here is derived from an EMBL/GenBank/DDBJ whole genome shotgun (WGS) entry which is preliminary data.</text>
</comment>
<proteinExistence type="predicted"/>
<name>A0A9D5HKU7_9LILI</name>
<protein>
    <submittedName>
        <fullName evidence="1">Uncharacterized protein</fullName>
    </submittedName>
</protein>
<dbReference type="OrthoDB" id="671858at2759"/>
<gene>
    <name evidence="1" type="ORF">J5N97_008373</name>
</gene>
<dbReference type="PANTHER" id="PTHR34570:SF12">
    <property type="entry name" value="EXPRESSED PROTEIN"/>
    <property type="match status" value="1"/>
</dbReference>
<accession>A0A9D5HKU7</accession>
<evidence type="ECO:0000313" key="1">
    <source>
        <dbReference type="EMBL" id="KAJ0980118.1"/>
    </source>
</evidence>
<reference evidence="1" key="2">
    <citation type="journal article" date="2022" name="Hortic Res">
        <title>The genome of Dioscorea zingiberensis sheds light on the biosynthesis, origin and evolution of the medicinally important diosgenin saponins.</title>
        <authorList>
            <person name="Li Y."/>
            <person name="Tan C."/>
            <person name="Li Z."/>
            <person name="Guo J."/>
            <person name="Li S."/>
            <person name="Chen X."/>
            <person name="Wang C."/>
            <person name="Dai X."/>
            <person name="Yang H."/>
            <person name="Song W."/>
            <person name="Hou L."/>
            <person name="Xu J."/>
            <person name="Tong Z."/>
            <person name="Xu A."/>
            <person name="Yuan X."/>
            <person name="Wang W."/>
            <person name="Yang Q."/>
            <person name="Chen L."/>
            <person name="Sun Z."/>
            <person name="Wang K."/>
            <person name="Pan B."/>
            <person name="Chen J."/>
            <person name="Bao Y."/>
            <person name="Liu F."/>
            <person name="Qi X."/>
            <person name="Gang D.R."/>
            <person name="Wen J."/>
            <person name="Li J."/>
        </authorList>
    </citation>
    <scope>NUCLEOTIDE SEQUENCE</scope>
    <source>
        <strain evidence="1">Dzin_1.0</strain>
    </source>
</reference>
<sequence length="127" mass="14506">MGRQTKDPTVLHSSIALLQERFRELQRVKAMREERELLRVFADTEAEAVILDDARYKKPAWFIHPELMRPSRPLQAYPSTTQLKPHADSMDSQTFNTSLSIGLGSGQLIKHSSESFIDTEVDTTLHL</sequence>
<keyword evidence="2" id="KW-1185">Reference proteome</keyword>
<dbReference type="Proteomes" id="UP001085076">
    <property type="component" value="Miscellaneous, Linkage group lg02"/>
</dbReference>
<dbReference type="AlphaFoldDB" id="A0A9D5HKU7"/>
<dbReference type="EMBL" id="JAGGNH010000002">
    <property type="protein sequence ID" value="KAJ0980118.1"/>
    <property type="molecule type" value="Genomic_DNA"/>
</dbReference>